<dbReference type="Gene3D" id="3.40.1390.10">
    <property type="entry name" value="MurE/MurF, N-terminal domain"/>
    <property type="match status" value="1"/>
</dbReference>
<feature type="modified residue" description="N6-(pyridoxal phosphate)lysine" evidence="10 11">
    <location>
        <position position="497"/>
    </location>
</feature>
<dbReference type="FunFam" id="3.20.20.10:FF:000002">
    <property type="entry name" value="Alanine racemase"/>
    <property type="match status" value="1"/>
</dbReference>
<dbReference type="GO" id="GO:0030170">
    <property type="term" value="F:pyridoxal phosphate binding"/>
    <property type="evidence" value="ECO:0007669"/>
    <property type="project" value="UniProtKB-UniRule"/>
</dbReference>
<dbReference type="SUPFAM" id="SSF53623">
    <property type="entry name" value="MurD-like peptide ligases, catalytic domain"/>
    <property type="match status" value="1"/>
</dbReference>
<dbReference type="InterPro" id="IPR011079">
    <property type="entry name" value="Ala_racemase_C"/>
</dbReference>
<keyword evidence="4 10" id="KW-0663">Pyridoxal phosphate</keyword>
<dbReference type="InterPro" id="IPR001608">
    <property type="entry name" value="Ala_racemase_N"/>
</dbReference>
<evidence type="ECO:0000259" key="13">
    <source>
        <dbReference type="SMART" id="SM01005"/>
    </source>
</evidence>
<dbReference type="GO" id="GO:0016881">
    <property type="term" value="F:acid-amino acid ligase activity"/>
    <property type="evidence" value="ECO:0007669"/>
    <property type="project" value="InterPro"/>
</dbReference>
<keyword evidence="6" id="KW-0573">Peptidoglycan synthesis</keyword>
<keyword evidence="14" id="KW-0436">Ligase</keyword>
<dbReference type="InterPro" id="IPR004101">
    <property type="entry name" value="Mur_ligase_C"/>
</dbReference>
<evidence type="ECO:0000256" key="1">
    <source>
        <dbReference type="ARBA" id="ARBA00000316"/>
    </source>
</evidence>
<evidence type="ECO:0000256" key="7">
    <source>
        <dbReference type="ARBA" id="ARBA00023235"/>
    </source>
</evidence>
<dbReference type="GO" id="GO:0005524">
    <property type="term" value="F:ATP binding"/>
    <property type="evidence" value="ECO:0007669"/>
    <property type="project" value="InterPro"/>
</dbReference>
<dbReference type="InterPro" id="IPR009006">
    <property type="entry name" value="Ala_racemase/Decarboxylase_C"/>
</dbReference>
<evidence type="ECO:0000256" key="2">
    <source>
        <dbReference type="ARBA" id="ARBA00001933"/>
    </source>
</evidence>
<evidence type="ECO:0000256" key="12">
    <source>
        <dbReference type="PIRSR" id="PIRSR600821-52"/>
    </source>
</evidence>
<evidence type="ECO:0000256" key="6">
    <source>
        <dbReference type="ARBA" id="ARBA00022984"/>
    </source>
</evidence>
<dbReference type="AlphaFoldDB" id="A0A5M4AXD5"/>
<dbReference type="Gene3D" id="2.40.37.10">
    <property type="entry name" value="Lyase, Ornithine Decarboxylase, Chain A, domain 1"/>
    <property type="match status" value="1"/>
</dbReference>
<dbReference type="Pfam" id="PF08245">
    <property type="entry name" value="Mur_ligase_M"/>
    <property type="match status" value="1"/>
</dbReference>
<sequence>MTAYSLQEVLEITNGNLNGNTGGMHIRFLSFDSRTVLAGPETLFFALRGNLRDGHQYVRDAYLRGVRAFVVEEVPKLSDFTEAVFIRVPDSLEALQKLAAYHRDRFHYPVVGITGSNGKTIVKEWLSELMAPEYKIIRSPRSYNSQIGNPLSVWLMDEQFNLAIFEAGISKPGEMEKLEKLLHPEWGVFTHLGQAHLENFRNQRHLVKEKLQLFNHSKHFVYCSDFGELQKAVTTKKTEGWSADLFRWSQEDEDADLFINKVERRKDGSQLHAIFSGDEVEIFLPFTDDAYVENGIHCWATMLAMGYKPGSFEARFSRLAPVAMRLELKKGQHGAIVIDDSYNSDTGSLLNALDFLKQQAGNSGKRSTVILSDILQSGIPEEQLYGQVAEYLALRKVDRFIGIGPKINRYQDFFPVGDKAFYNSTEDFLQHLNGGNFRDEVILLKGARTFRFDLISDMLQEKVHQTVLEINMSALAHNLKIYRQKLKPETRIMAMVKAFSYGTGSTEVARVLQFHGADYLAVAIADEGVALRREGIELPIVVMNPEEHSFDAMIENRLEPNIYRLELLKNFETALHRNAMRNFPVHVKLDTGMKRLGFESEEHLEELVAFVQERDTIYIRSIFSHLAVSDEPVEDSFTEKQFERFDALSRIVTDGFDYKILKHILNSAGIERFSGRQYDMVRLGIGLYGVSSFVQNELQNVATLRTTISQIRTVQAGETIGYGRKGVAKENMHIAVLPIGYADGFNRLLSNGVGSVSVKGKRAPVVGNICMDMCMVDVTGLDAEEGDRVIVFGEEIPVGEVADELHTIPYEVLTSVGQRVKRVYFAE</sequence>
<feature type="binding site" evidence="10 12">
    <location>
        <position position="595"/>
    </location>
    <ligand>
        <name>substrate</name>
    </ligand>
</feature>
<dbReference type="InterPro" id="IPR036565">
    <property type="entry name" value="Mur-like_cat_sf"/>
</dbReference>
<evidence type="ECO:0000256" key="8">
    <source>
        <dbReference type="ARBA" id="ARBA00023306"/>
    </source>
</evidence>
<evidence type="ECO:0000256" key="9">
    <source>
        <dbReference type="ARBA" id="ARBA00023316"/>
    </source>
</evidence>
<dbReference type="GO" id="GO:0030632">
    <property type="term" value="P:D-alanine biosynthetic process"/>
    <property type="evidence" value="ECO:0007669"/>
    <property type="project" value="UniProtKB-UniRule"/>
</dbReference>
<dbReference type="HAMAP" id="MF_01201">
    <property type="entry name" value="Ala_racemase"/>
    <property type="match status" value="1"/>
</dbReference>
<dbReference type="GO" id="GO:0009252">
    <property type="term" value="P:peptidoglycan biosynthetic process"/>
    <property type="evidence" value="ECO:0007669"/>
    <property type="project" value="UniProtKB-KW"/>
</dbReference>
<dbReference type="SUPFAM" id="SSF50621">
    <property type="entry name" value="Alanine racemase C-terminal domain-like"/>
    <property type="match status" value="1"/>
</dbReference>
<dbReference type="SMART" id="SM01005">
    <property type="entry name" value="Ala_racemase_C"/>
    <property type="match status" value="1"/>
</dbReference>
<keyword evidence="5" id="KW-0133">Cell shape</keyword>
<dbReference type="SUPFAM" id="SSF53244">
    <property type="entry name" value="MurD-like peptide ligases, peptide-binding domain"/>
    <property type="match status" value="1"/>
</dbReference>
<dbReference type="SUPFAM" id="SSF63418">
    <property type="entry name" value="MurE/MurF N-terminal domain"/>
    <property type="match status" value="1"/>
</dbReference>
<keyword evidence="8" id="KW-0131">Cell cycle</keyword>
<comment type="catalytic activity">
    <reaction evidence="1 10">
        <text>L-alanine = D-alanine</text>
        <dbReference type="Rhea" id="RHEA:20249"/>
        <dbReference type="ChEBI" id="CHEBI:57416"/>
        <dbReference type="ChEBI" id="CHEBI:57972"/>
        <dbReference type="EC" id="5.1.1.1"/>
    </reaction>
</comment>
<dbReference type="InterPro" id="IPR036615">
    <property type="entry name" value="Mur_ligase_C_dom_sf"/>
</dbReference>
<comment type="similarity">
    <text evidence="10">Belongs to the alanine racemase family.</text>
</comment>
<dbReference type="GO" id="GO:0008360">
    <property type="term" value="P:regulation of cell shape"/>
    <property type="evidence" value="ECO:0007669"/>
    <property type="project" value="UniProtKB-KW"/>
</dbReference>
<comment type="function">
    <text evidence="10">Catalyzes the interconversion of L-alanine and D-alanine. May also act on other amino acids.</text>
</comment>
<dbReference type="InterPro" id="IPR000713">
    <property type="entry name" value="Mur_ligase_N"/>
</dbReference>
<evidence type="ECO:0000256" key="10">
    <source>
        <dbReference type="HAMAP-Rule" id="MF_01201"/>
    </source>
</evidence>
<dbReference type="InterPro" id="IPR013221">
    <property type="entry name" value="Mur_ligase_cen"/>
</dbReference>
<dbReference type="RefSeq" id="WP_027585407.1">
    <property type="nucleotide sequence ID" value="NZ_BLAX01000001.1"/>
</dbReference>
<feature type="active site" description="Proton acceptor; specific for D-alanine" evidence="10">
    <location>
        <position position="497"/>
    </location>
</feature>
<feature type="active site" description="Proton acceptor; specific for L-alanine" evidence="10">
    <location>
        <position position="722"/>
    </location>
</feature>
<organism evidence="14 15">
    <name type="scientific">Prolixibacter bellariivorans</name>
    <dbReference type="NCBI Taxonomy" id="314319"/>
    <lineage>
        <taxon>Bacteria</taxon>
        <taxon>Pseudomonadati</taxon>
        <taxon>Bacteroidota</taxon>
        <taxon>Bacteroidia</taxon>
        <taxon>Marinilabiliales</taxon>
        <taxon>Prolixibacteraceae</taxon>
        <taxon>Prolixibacter</taxon>
    </lineage>
</organism>
<evidence type="ECO:0000256" key="4">
    <source>
        <dbReference type="ARBA" id="ARBA00022898"/>
    </source>
</evidence>
<evidence type="ECO:0000256" key="5">
    <source>
        <dbReference type="ARBA" id="ARBA00022960"/>
    </source>
</evidence>
<reference evidence="14 15" key="1">
    <citation type="submission" date="2019-10" db="EMBL/GenBank/DDBJ databases">
        <title>Prolixibacter strains distinguished by the presence of nitrate reductase genes were adept at nitrate-dependent anaerobic corrosion of metallic iron and carbon steel.</title>
        <authorList>
            <person name="Iino T."/>
            <person name="Shono N."/>
            <person name="Ito K."/>
            <person name="Nakamura R."/>
            <person name="Sueoka K."/>
            <person name="Harayama S."/>
            <person name="Ohkuma M."/>
        </authorList>
    </citation>
    <scope>NUCLEOTIDE SEQUENCE [LARGE SCALE GENOMIC DNA]</scope>
    <source>
        <strain evidence="14 15">JCM 13498</strain>
    </source>
</reference>
<dbReference type="InterPro" id="IPR000821">
    <property type="entry name" value="Ala_racemase"/>
</dbReference>
<dbReference type="PANTHER" id="PTHR30511">
    <property type="entry name" value="ALANINE RACEMASE"/>
    <property type="match status" value="1"/>
</dbReference>
<dbReference type="NCBIfam" id="NF008897">
    <property type="entry name" value="PRK11930.1"/>
    <property type="match status" value="1"/>
</dbReference>
<dbReference type="InterPro" id="IPR029066">
    <property type="entry name" value="PLP-binding_barrel"/>
</dbReference>
<proteinExistence type="inferred from homology"/>
<dbReference type="PRINTS" id="PR00992">
    <property type="entry name" value="ALARACEMASE"/>
</dbReference>
<keyword evidence="9" id="KW-0961">Cell wall biogenesis/degradation</keyword>
<dbReference type="SUPFAM" id="SSF51419">
    <property type="entry name" value="PLP-binding barrel"/>
    <property type="match status" value="1"/>
</dbReference>
<evidence type="ECO:0000256" key="3">
    <source>
        <dbReference type="ARBA" id="ARBA00022618"/>
    </source>
</evidence>
<comment type="caution">
    <text evidence="14">The sequence shown here is derived from an EMBL/GenBank/DDBJ whole genome shotgun (WGS) entry which is preliminary data.</text>
</comment>
<keyword evidence="15" id="KW-1185">Reference proteome</keyword>
<dbReference type="Pfam" id="PF02875">
    <property type="entry name" value="Mur_ligase_C"/>
    <property type="match status" value="1"/>
</dbReference>
<dbReference type="GO" id="GO:0008784">
    <property type="term" value="F:alanine racemase activity"/>
    <property type="evidence" value="ECO:0007669"/>
    <property type="project" value="UniProtKB-UniRule"/>
</dbReference>
<dbReference type="Gene3D" id="3.90.190.20">
    <property type="entry name" value="Mur ligase, C-terminal domain"/>
    <property type="match status" value="1"/>
</dbReference>
<evidence type="ECO:0000313" key="14">
    <source>
        <dbReference type="EMBL" id="GET32256.1"/>
    </source>
</evidence>
<keyword evidence="7 10" id="KW-0413">Isomerase</keyword>
<dbReference type="EC" id="5.1.1.1" evidence="10"/>
<dbReference type="NCBIfam" id="TIGR00492">
    <property type="entry name" value="alr"/>
    <property type="match status" value="1"/>
</dbReference>
<feature type="domain" description="Alanine racemase C-terminal" evidence="13">
    <location>
        <begin position="701"/>
        <end position="825"/>
    </location>
</feature>
<dbReference type="UniPathway" id="UPA00042">
    <property type="reaction ID" value="UER00497"/>
</dbReference>
<evidence type="ECO:0000313" key="15">
    <source>
        <dbReference type="Proteomes" id="UP000391834"/>
    </source>
</evidence>
<accession>A0A5M4AXD5</accession>
<dbReference type="Gene3D" id="3.40.1190.10">
    <property type="entry name" value="Mur-like, catalytic domain"/>
    <property type="match status" value="1"/>
</dbReference>
<evidence type="ECO:0000256" key="11">
    <source>
        <dbReference type="PIRSR" id="PIRSR600821-50"/>
    </source>
</evidence>
<comment type="pathway">
    <text evidence="10">Amino-acid biosynthesis; D-alanine biosynthesis; D-alanine from L-alanine: step 1/1.</text>
</comment>
<dbReference type="Pfam" id="PF00842">
    <property type="entry name" value="Ala_racemase_C"/>
    <property type="match status" value="1"/>
</dbReference>
<dbReference type="Pfam" id="PF01168">
    <property type="entry name" value="Ala_racemase_N"/>
    <property type="match status" value="1"/>
</dbReference>
<dbReference type="GO" id="GO:0005829">
    <property type="term" value="C:cytosol"/>
    <property type="evidence" value="ECO:0007669"/>
    <property type="project" value="TreeGrafter"/>
</dbReference>
<dbReference type="Proteomes" id="UP000391834">
    <property type="component" value="Unassembled WGS sequence"/>
</dbReference>
<name>A0A5M4AXD5_9BACT</name>
<dbReference type="InterPro" id="IPR035911">
    <property type="entry name" value="MurE/MurF_N"/>
</dbReference>
<keyword evidence="3" id="KW-0132">Cell division</keyword>
<dbReference type="GO" id="GO:0051301">
    <property type="term" value="P:cell division"/>
    <property type="evidence" value="ECO:0007669"/>
    <property type="project" value="UniProtKB-KW"/>
</dbReference>
<dbReference type="PANTHER" id="PTHR30511:SF0">
    <property type="entry name" value="ALANINE RACEMASE, CATABOLIC-RELATED"/>
    <property type="match status" value="1"/>
</dbReference>
<feature type="binding site" evidence="10 12">
    <location>
        <position position="771"/>
    </location>
    <ligand>
        <name>substrate</name>
    </ligand>
</feature>
<dbReference type="Gene3D" id="3.20.20.10">
    <property type="entry name" value="Alanine racemase"/>
    <property type="match status" value="1"/>
</dbReference>
<comment type="cofactor">
    <cofactor evidence="2 10 11">
        <name>pyridoxal 5'-phosphate</name>
        <dbReference type="ChEBI" id="CHEBI:597326"/>
    </cofactor>
</comment>
<dbReference type="CDD" id="cd00430">
    <property type="entry name" value="PLPDE_III_AR"/>
    <property type="match status" value="1"/>
</dbReference>
<dbReference type="Pfam" id="PF01225">
    <property type="entry name" value="Mur_ligase"/>
    <property type="match status" value="1"/>
</dbReference>
<gene>
    <name evidence="14" type="ORF">PbJCM13498_11190</name>
</gene>
<dbReference type="OrthoDB" id="9801978at2"/>
<dbReference type="EMBL" id="BLAX01000001">
    <property type="protein sequence ID" value="GET32256.1"/>
    <property type="molecule type" value="Genomic_DNA"/>
</dbReference>
<protein>
    <recommendedName>
        <fullName evidence="10">Alanine racemase</fullName>
        <ecNumber evidence="10">5.1.1.1</ecNumber>
    </recommendedName>
</protein>
<dbReference type="GO" id="GO:0071555">
    <property type="term" value="P:cell wall organization"/>
    <property type="evidence" value="ECO:0007669"/>
    <property type="project" value="UniProtKB-KW"/>
</dbReference>